<dbReference type="EMBL" id="JABWUV010000025">
    <property type="protein sequence ID" value="KAF6277111.1"/>
    <property type="molecule type" value="Genomic_DNA"/>
</dbReference>
<dbReference type="Proteomes" id="UP000527355">
    <property type="component" value="Unassembled WGS sequence"/>
</dbReference>
<sequence length="137" mass="14980">MLFSPEIIAPGGDKCWCHRDLLRTSPQSKAVFPSGNFPSHCLSGECSHLFKLSPLDITSLDFLTLRSEMQDTSPCPGRKSLLHSQPEDSCRSGPSGPASEPVTNSVGKVRASREGSQPQSRSCEEWKEFSSLEKLAE</sequence>
<accession>A0A7J7RLT7</accession>
<dbReference type="AlphaFoldDB" id="A0A7J7RLT7"/>
<name>A0A7J7RLT7_MYOMY</name>
<keyword evidence="3" id="KW-1185">Reference proteome</keyword>
<feature type="region of interest" description="Disordered" evidence="1">
    <location>
        <begin position="69"/>
        <end position="137"/>
    </location>
</feature>
<feature type="compositionally biased region" description="Basic and acidic residues" evidence="1">
    <location>
        <begin position="122"/>
        <end position="137"/>
    </location>
</feature>
<evidence type="ECO:0000313" key="3">
    <source>
        <dbReference type="Proteomes" id="UP000527355"/>
    </source>
</evidence>
<evidence type="ECO:0000313" key="2">
    <source>
        <dbReference type="EMBL" id="KAF6277111.1"/>
    </source>
</evidence>
<protein>
    <submittedName>
        <fullName evidence="2">Uncharacterized protein</fullName>
    </submittedName>
</protein>
<organism evidence="2 3">
    <name type="scientific">Myotis myotis</name>
    <name type="common">Greater mouse-eared bat</name>
    <name type="synonym">Vespertilio myotis</name>
    <dbReference type="NCBI Taxonomy" id="51298"/>
    <lineage>
        <taxon>Eukaryota</taxon>
        <taxon>Metazoa</taxon>
        <taxon>Chordata</taxon>
        <taxon>Craniata</taxon>
        <taxon>Vertebrata</taxon>
        <taxon>Euteleostomi</taxon>
        <taxon>Mammalia</taxon>
        <taxon>Eutheria</taxon>
        <taxon>Laurasiatheria</taxon>
        <taxon>Chiroptera</taxon>
        <taxon>Yangochiroptera</taxon>
        <taxon>Vespertilionidae</taxon>
        <taxon>Myotis</taxon>
    </lineage>
</organism>
<comment type="caution">
    <text evidence="2">The sequence shown here is derived from an EMBL/GenBank/DDBJ whole genome shotgun (WGS) entry which is preliminary data.</text>
</comment>
<proteinExistence type="predicted"/>
<reference evidence="2 3" key="1">
    <citation type="journal article" date="2020" name="Nature">
        <title>Six reference-quality genomes reveal evolution of bat adaptations.</title>
        <authorList>
            <person name="Jebb D."/>
            <person name="Huang Z."/>
            <person name="Pippel M."/>
            <person name="Hughes G.M."/>
            <person name="Lavrichenko K."/>
            <person name="Devanna P."/>
            <person name="Winkler S."/>
            <person name="Jermiin L.S."/>
            <person name="Skirmuntt E.C."/>
            <person name="Katzourakis A."/>
            <person name="Burkitt-Gray L."/>
            <person name="Ray D.A."/>
            <person name="Sullivan K.A.M."/>
            <person name="Roscito J.G."/>
            <person name="Kirilenko B.M."/>
            <person name="Davalos L.M."/>
            <person name="Corthals A.P."/>
            <person name="Power M.L."/>
            <person name="Jones G."/>
            <person name="Ransome R.D."/>
            <person name="Dechmann D.K.N."/>
            <person name="Locatelli A.G."/>
            <person name="Puechmaille S.J."/>
            <person name="Fedrigo O."/>
            <person name="Jarvis E.D."/>
            <person name="Hiller M."/>
            <person name="Vernes S.C."/>
            <person name="Myers E.W."/>
            <person name="Teeling E.C."/>
        </authorList>
    </citation>
    <scope>NUCLEOTIDE SEQUENCE [LARGE SCALE GENOMIC DNA]</scope>
    <source>
        <strain evidence="2">MMyoMyo1</strain>
        <tissue evidence="2">Flight muscle</tissue>
    </source>
</reference>
<evidence type="ECO:0000256" key="1">
    <source>
        <dbReference type="SAM" id="MobiDB-lite"/>
    </source>
</evidence>
<gene>
    <name evidence="2" type="ORF">mMyoMyo1_010286</name>
</gene>